<reference evidence="2" key="1">
    <citation type="submission" date="2021-01" db="EMBL/GenBank/DDBJ databases">
        <title>Whole genome shotgun sequence of Dactylosporangium siamense NBRC 106093.</title>
        <authorList>
            <person name="Komaki H."/>
            <person name="Tamura T."/>
        </authorList>
    </citation>
    <scope>NUCLEOTIDE SEQUENCE</scope>
    <source>
        <strain evidence="2">NBRC 106093</strain>
    </source>
</reference>
<sequence length="305" mass="33927">MINYKGGVGKTTLTANLGAELARRGQNVLLIDLDPQSSLTFCFYQPDEWRLELREELTIKRWFDSIDDGIPKVALADLVVQPRPVNAALPDGGGRLSLIASHLQLIDADFRLARSIGGIEQKFDPALYRVRCALASALHDQSFEEYDWILIDCPPNFNVVTQAAIVASDHIVIPAKADYLSTLGIEYLYGNVEELVQRHNEHSLKHAKMRHSRIDPNMAGVVFTMIQFHGGRPISALQYYIDSVRALGVPVFSTYMRENNTLFASSVPRGVPAVLRERVTSQINIELRTLASEFLNTLHAEGAAA</sequence>
<dbReference type="PANTHER" id="PTHR13696">
    <property type="entry name" value="P-LOOP CONTAINING NUCLEOSIDE TRIPHOSPHATE HYDROLASE"/>
    <property type="match status" value="1"/>
</dbReference>
<dbReference type="SUPFAM" id="SSF52540">
    <property type="entry name" value="P-loop containing nucleoside triphosphate hydrolases"/>
    <property type="match status" value="1"/>
</dbReference>
<dbReference type="InterPro" id="IPR025669">
    <property type="entry name" value="AAA_dom"/>
</dbReference>
<dbReference type="Gene3D" id="3.40.50.300">
    <property type="entry name" value="P-loop containing nucleotide triphosphate hydrolases"/>
    <property type="match status" value="1"/>
</dbReference>
<evidence type="ECO:0000313" key="3">
    <source>
        <dbReference type="Proteomes" id="UP000660611"/>
    </source>
</evidence>
<evidence type="ECO:0000313" key="2">
    <source>
        <dbReference type="EMBL" id="GIG46771.1"/>
    </source>
</evidence>
<evidence type="ECO:0000259" key="1">
    <source>
        <dbReference type="Pfam" id="PF13614"/>
    </source>
</evidence>
<dbReference type="InterPro" id="IPR050678">
    <property type="entry name" value="DNA_Partitioning_ATPase"/>
</dbReference>
<comment type="caution">
    <text evidence="2">The sequence shown here is derived from an EMBL/GenBank/DDBJ whole genome shotgun (WGS) entry which is preliminary data.</text>
</comment>
<dbReference type="CDD" id="cd02042">
    <property type="entry name" value="ParAB_family"/>
    <property type="match status" value="1"/>
</dbReference>
<dbReference type="AlphaFoldDB" id="A0A919PLA6"/>
<dbReference type="Pfam" id="PF13614">
    <property type="entry name" value="AAA_31"/>
    <property type="match status" value="1"/>
</dbReference>
<gene>
    <name evidence="2" type="ORF">Dsi01nite_048120</name>
</gene>
<dbReference type="Proteomes" id="UP000660611">
    <property type="component" value="Unassembled WGS sequence"/>
</dbReference>
<accession>A0A919PLA6</accession>
<proteinExistence type="predicted"/>
<keyword evidence="3" id="KW-1185">Reference proteome</keyword>
<dbReference type="PANTHER" id="PTHR13696:SF99">
    <property type="entry name" value="COBYRINIC ACID AC-DIAMIDE SYNTHASE"/>
    <property type="match status" value="1"/>
</dbReference>
<dbReference type="InterPro" id="IPR027417">
    <property type="entry name" value="P-loop_NTPase"/>
</dbReference>
<protein>
    <submittedName>
        <fullName evidence="2">Cobyrinic acid a,c-diamide synthase</fullName>
    </submittedName>
</protein>
<organism evidence="2 3">
    <name type="scientific">Dactylosporangium siamense</name>
    <dbReference type="NCBI Taxonomy" id="685454"/>
    <lineage>
        <taxon>Bacteria</taxon>
        <taxon>Bacillati</taxon>
        <taxon>Actinomycetota</taxon>
        <taxon>Actinomycetes</taxon>
        <taxon>Micromonosporales</taxon>
        <taxon>Micromonosporaceae</taxon>
        <taxon>Dactylosporangium</taxon>
    </lineage>
</organism>
<dbReference type="EMBL" id="BONQ01000077">
    <property type="protein sequence ID" value="GIG46771.1"/>
    <property type="molecule type" value="Genomic_DNA"/>
</dbReference>
<name>A0A919PLA6_9ACTN</name>
<feature type="domain" description="AAA" evidence="1">
    <location>
        <begin position="1"/>
        <end position="201"/>
    </location>
</feature>
<dbReference type="RefSeq" id="WP_203848529.1">
    <property type="nucleotide sequence ID" value="NZ_BAAAVW010000016.1"/>
</dbReference>